<evidence type="ECO:0000256" key="5">
    <source>
        <dbReference type="ARBA" id="ARBA00023027"/>
    </source>
</evidence>
<evidence type="ECO:0000256" key="9">
    <source>
        <dbReference type="RuleBase" id="RU361152"/>
    </source>
</evidence>
<comment type="caution">
    <text evidence="11">The sequence shown here is derived from an EMBL/GenBank/DDBJ whole genome shotgun (WGS) entry which is preliminary data.</text>
</comment>
<accession>A0ABV6G9N4</accession>
<dbReference type="Proteomes" id="UP001589854">
    <property type="component" value="Unassembled WGS sequence"/>
</dbReference>
<evidence type="ECO:0000256" key="3">
    <source>
        <dbReference type="ARBA" id="ARBA00022723"/>
    </source>
</evidence>
<reference evidence="11 12" key="1">
    <citation type="submission" date="2024-09" db="EMBL/GenBank/DDBJ databases">
        <authorList>
            <person name="Sun Q."/>
            <person name="Mori K."/>
        </authorList>
    </citation>
    <scope>NUCLEOTIDE SEQUENCE [LARGE SCALE GENOMIC DNA]</scope>
    <source>
        <strain evidence="11 12">CCM 7228</strain>
    </source>
</reference>
<dbReference type="RefSeq" id="WP_378930271.1">
    <property type="nucleotide sequence ID" value="NZ_JBHLVO010000001.1"/>
</dbReference>
<dbReference type="InterPro" id="IPR001088">
    <property type="entry name" value="Glyco_hydro_4"/>
</dbReference>
<keyword evidence="3" id="KW-0479">Metal-binding</keyword>
<keyword evidence="5 9" id="KW-0520">NAD</keyword>
<protein>
    <submittedName>
        <fullName evidence="11">Alpha-glucosidase/alpha-galactosidase</fullName>
    </submittedName>
</protein>
<comment type="cofactor">
    <cofactor evidence="9">
        <name>NAD(+)</name>
        <dbReference type="ChEBI" id="CHEBI:57540"/>
    </cofactor>
    <text evidence="9">Binds 1 NAD(+) per subunit.</text>
</comment>
<proteinExistence type="inferred from homology"/>
<dbReference type="Pfam" id="PF02056">
    <property type="entry name" value="Glyco_hydro_4"/>
    <property type="match status" value="1"/>
</dbReference>
<sequence length="459" mass="51852">MSKHDRLVENIKIAYIGGGSQGWARRLMSDLALEPRISGTVSLYDLNLKAAQTNEKIGNLMSRQKEATGRWDYKAVETIEEALSDSDFVIISILPGSLEEMARDVHLPEKYGIYQSVGDTVGPGGISRALRTIPLYVEIAERIKEHSPEAWVINYTNPMSLCTRTLYEVFPEIKAFGCCHEVFETQHLLADMVREMLDIEVVCRKDIKVSVSGINHFTWISKATYKQFDLMPLYKQFVEKYQDTGFEKEAGNWRNSVFNSCNRVKFDLFKKYGMIAAAGDRHLAEFMPPIYLSDPETVEKWKFHLTSVDFRKKDQEKKREENQKIFNGELDVTVEPSGEEGVDVLLALLGLEDLVTNVNIPNQGQIPNLPKGAIVETNALIRRDSVQPTLTDELPLDITNMVQRHVLNQEAVLQAALNKEKTLALNAFVNDPLVAAIPRNKAEALFEELVLSTKAFQLG</sequence>
<organism evidence="11 12">
    <name type="scientific">Metabacillus herbersteinensis</name>
    <dbReference type="NCBI Taxonomy" id="283816"/>
    <lineage>
        <taxon>Bacteria</taxon>
        <taxon>Bacillati</taxon>
        <taxon>Bacillota</taxon>
        <taxon>Bacilli</taxon>
        <taxon>Bacillales</taxon>
        <taxon>Bacillaceae</taxon>
        <taxon>Metabacillus</taxon>
    </lineage>
</organism>
<keyword evidence="8 9" id="KW-0326">Glycosidase</keyword>
<dbReference type="InterPro" id="IPR022616">
    <property type="entry name" value="Glyco_hydro_4_C"/>
</dbReference>
<keyword evidence="12" id="KW-1185">Reference proteome</keyword>
<evidence type="ECO:0000256" key="4">
    <source>
        <dbReference type="ARBA" id="ARBA00022801"/>
    </source>
</evidence>
<comment type="similarity">
    <text evidence="2 9">Belongs to the glycosyl hydrolase 4 family.</text>
</comment>
<dbReference type="EMBL" id="JBHLVO010000001">
    <property type="protein sequence ID" value="MFC0270394.1"/>
    <property type="molecule type" value="Genomic_DNA"/>
</dbReference>
<evidence type="ECO:0000256" key="2">
    <source>
        <dbReference type="ARBA" id="ARBA00010141"/>
    </source>
</evidence>
<evidence type="ECO:0000313" key="12">
    <source>
        <dbReference type="Proteomes" id="UP001589854"/>
    </source>
</evidence>
<keyword evidence="7" id="KW-0119">Carbohydrate metabolism</keyword>
<gene>
    <name evidence="11" type="ORF">ACFFIX_02830</name>
</gene>
<dbReference type="InterPro" id="IPR036291">
    <property type="entry name" value="NAD(P)-bd_dom_sf"/>
</dbReference>
<dbReference type="PRINTS" id="PR00732">
    <property type="entry name" value="GLHYDRLASE4"/>
</dbReference>
<keyword evidence="4 9" id="KW-0378">Hydrolase</keyword>
<evidence type="ECO:0000256" key="1">
    <source>
        <dbReference type="ARBA" id="ARBA00001936"/>
    </source>
</evidence>
<dbReference type="InterPro" id="IPR015955">
    <property type="entry name" value="Lactate_DH/Glyco_Ohase_4_C"/>
</dbReference>
<evidence type="ECO:0000259" key="10">
    <source>
        <dbReference type="Pfam" id="PF11975"/>
    </source>
</evidence>
<dbReference type="SUPFAM" id="SSF56327">
    <property type="entry name" value="LDH C-terminal domain-like"/>
    <property type="match status" value="1"/>
</dbReference>
<dbReference type="Pfam" id="PF11975">
    <property type="entry name" value="Glyco_hydro_4C"/>
    <property type="match status" value="1"/>
</dbReference>
<dbReference type="SUPFAM" id="SSF51735">
    <property type="entry name" value="NAD(P)-binding Rossmann-fold domains"/>
    <property type="match status" value="1"/>
</dbReference>
<comment type="cofactor">
    <cofactor evidence="1">
        <name>Mn(2+)</name>
        <dbReference type="ChEBI" id="CHEBI:29035"/>
    </cofactor>
</comment>
<dbReference type="Gene3D" id="3.90.1820.10">
    <property type="entry name" value="AglA-like glucosidase"/>
    <property type="match status" value="1"/>
</dbReference>
<feature type="domain" description="Glycosyl hydrolase family 4 C-terminal" evidence="10">
    <location>
        <begin position="212"/>
        <end position="434"/>
    </location>
</feature>
<name>A0ABV6G9N4_9BACI</name>
<keyword evidence="6" id="KW-0464">Manganese</keyword>
<evidence type="ECO:0000256" key="7">
    <source>
        <dbReference type="ARBA" id="ARBA00023277"/>
    </source>
</evidence>
<evidence type="ECO:0000256" key="8">
    <source>
        <dbReference type="ARBA" id="ARBA00023295"/>
    </source>
</evidence>
<dbReference type="PANTHER" id="PTHR32092">
    <property type="entry name" value="6-PHOSPHO-BETA-GLUCOSIDASE-RELATED"/>
    <property type="match status" value="1"/>
</dbReference>
<dbReference type="InterPro" id="IPR053715">
    <property type="entry name" value="GH4_Enzyme_sf"/>
</dbReference>
<evidence type="ECO:0000313" key="11">
    <source>
        <dbReference type="EMBL" id="MFC0270394.1"/>
    </source>
</evidence>
<dbReference type="PANTHER" id="PTHR32092:SF2">
    <property type="entry name" value="ALPHA-GALACTURONIDASE"/>
    <property type="match status" value="1"/>
</dbReference>
<evidence type="ECO:0000256" key="6">
    <source>
        <dbReference type="ARBA" id="ARBA00023211"/>
    </source>
</evidence>